<dbReference type="Gene3D" id="3.60.10.10">
    <property type="entry name" value="Endonuclease/exonuclease/phosphatase"/>
    <property type="match status" value="1"/>
</dbReference>
<dbReference type="Proteomes" id="UP000299102">
    <property type="component" value="Unassembled WGS sequence"/>
</dbReference>
<evidence type="ECO:0000313" key="1">
    <source>
        <dbReference type="EMBL" id="GBP36700.1"/>
    </source>
</evidence>
<keyword evidence="2" id="KW-1185">Reference proteome</keyword>
<proteinExistence type="predicted"/>
<evidence type="ECO:0000313" key="2">
    <source>
        <dbReference type="Proteomes" id="UP000299102"/>
    </source>
</evidence>
<dbReference type="SUPFAM" id="SSF56219">
    <property type="entry name" value="DNase I-like"/>
    <property type="match status" value="1"/>
</dbReference>
<protein>
    <submittedName>
        <fullName evidence="1">Uncharacterized transposon-derived protein F52C9.6</fullName>
    </submittedName>
</protein>
<dbReference type="OrthoDB" id="8193815at2759"/>
<accession>A0A4C1VDU9</accession>
<comment type="caution">
    <text evidence="1">The sequence shown here is derived from an EMBL/GenBank/DDBJ whole genome shotgun (WGS) entry which is preliminary data.</text>
</comment>
<dbReference type="InterPro" id="IPR036691">
    <property type="entry name" value="Endo/exonu/phosph_ase_sf"/>
</dbReference>
<gene>
    <name evidence="1" type="ORF">EVAR_35286_1</name>
</gene>
<name>A0A4C1VDU9_EUMVA</name>
<sequence>MERSMLGVTLKYSKRAADIRSVTKVEDGLTKIRRLKWRWTGHITRESRMKWTIIITEWQPRDDKRKRDLCDFFDVEGLHALNEGNTPTFEMYTGDRLFMSVVDVTACSSTLLDRA</sequence>
<dbReference type="AlphaFoldDB" id="A0A4C1VDU9"/>
<reference evidence="1 2" key="1">
    <citation type="journal article" date="2019" name="Commun. Biol.">
        <title>The bagworm genome reveals a unique fibroin gene that provides high tensile strength.</title>
        <authorList>
            <person name="Kono N."/>
            <person name="Nakamura H."/>
            <person name="Ohtoshi R."/>
            <person name="Tomita M."/>
            <person name="Numata K."/>
            <person name="Arakawa K."/>
        </authorList>
    </citation>
    <scope>NUCLEOTIDE SEQUENCE [LARGE SCALE GENOMIC DNA]</scope>
</reference>
<dbReference type="EMBL" id="BGZK01000321">
    <property type="protein sequence ID" value="GBP36700.1"/>
    <property type="molecule type" value="Genomic_DNA"/>
</dbReference>
<organism evidence="1 2">
    <name type="scientific">Eumeta variegata</name>
    <name type="common">Bagworm moth</name>
    <name type="synonym">Eumeta japonica</name>
    <dbReference type="NCBI Taxonomy" id="151549"/>
    <lineage>
        <taxon>Eukaryota</taxon>
        <taxon>Metazoa</taxon>
        <taxon>Ecdysozoa</taxon>
        <taxon>Arthropoda</taxon>
        <taxon>Hexapoda</taxon>
        <taxon>Insecta</taxon>
        <taxon>Pterygota</taxon>
        <taxon>Neoptera</taxon>
        <taxon>Endopterygota</taxon>
        <taxon>Lepidoptera</taxon>
        <taxon>Glossata</taxon>
        <taxon>Ditrysia</taxon>
        <taxon>Tineoidea</taxon>
        <taxon>Psychidae</taxon>
        <taxon>Oiketicinae</taxon>
        <taxon>Eumeta</taxon>
    </lineage>
</organism>